<keyword evidence="6 12" id="KW-0274">FAD</keyword>
<evidence type="ECO:0000256" key="12">
    <source>
        <dbReference type="RuleBase" id="RU003862"/>
    </source>
</evidence>
<evidence type="ECO:0000256" key="7">
    <source>
        <dbReference type="ARBA" id="ARBA00023002"/>
    </source>
</evidence>
<comment type="pathway">
    <text evidence="2 12">One-carbon metabolism; tetrahydrofolate interconversion.</text>
</comment>
<keyword evidence="9" id="KW-0486">Methionine biosynthesis</keyword>
<dbReference type="STRING" id="474960.SAMN05216180_0335"/>
<dbReference type="NCBIfam" id="TIGR00676">
    <property type="entry name" value="fadh2"/>
    <property type="match status" value="1"/>
</dbReference>
<comment type="similarity">
    <text evidence="3 12">Belongs to the methylenetetrahydrofolate reductase family.</text>
</comment>
<dbReference type="PANTHER" id="PTHR45754:SF3">
    <property type="entry name" value="METHYLENETETRAHYDROFOLATE REDUCTASE (NADPH)"/>
    <property type="match status" value="1"/>
</dbReference>
<evidence type="ECO:0000256" key="10">
    <source>
        <dbReference type="ARBA" id="ARBA00034478"/>
    </source>
</evidence>
<gene>
    <name evidence="13" type="ORF">SAMN05216180_0335</name>
</gene>
<dbReference type="InterPro" id="IPR003171">
    <property type="entry name" value="Mehydrof_redctse-like"/>
</dbReference>
<dbReference type="GO" id="GO:0035999">
    <property type="term" value="P:tetrahydrofolate interconversion"/>
    <property type="evidence" value="ECO:0007669"/>
    <property type="project" value="UniProtKB-UniPathway"/>
</dbReference>
<dbReference type="GO" id="GO:0071949">
    <property type="term" value="F:FAD binding"/>
    <property type="evidence" value="ECO:0007669"/>
    <property type="project" value="TreeGrafter"/>
</dbReference>
<keyword evidence="8" id="KW-0520">NAD</keyword>
<keyword evidence="14" id="KW-1185">Reference proteome</keyword>
<dbReference type="OrthoDB" id="9812555at2"/>
<dbReference type="GO" id="GO:0009086">
    <property type="term" value="P:methionine biosynthetic process"/>
    <property type="evidence" value="ECO:0007669"/>
    <property type="project" value="UniProtKB-KW"/>
</dbReference>
<organism evidence="13 14">
    <name type="scientific">Hydrogenoanaerobacterium saccharovorans</name>
    <dbReference type="NCBI Taxonomy" id="474960"/>
    <lineage>
        <taxon>Bacteria</taxon>
        <taxon>Bacillati</taxon>
        <taxon>Bacillota</taxon>
        <taxon>Clostridia</taxon>
        <taxon>Eubacteriales</taxon>
        <taxon>Oscillospiraceae</taxon>
        <taxon>Hydrogenoanaerobacterium</taxon>
    </lineage>
</organism>
<dbReference type="RefSeq" id="WP_092751005.1">
    <property type="nucleotide sequence ID" value="NZ_FOCG01000001.1"/>
</dbReference>
<dbReference type="Proteomes" id="UP000199158">
    <property type="component" value="Unassembled WGS sequence"/>
</dbReference>
<dbReference type="EC" id="1.5.1.54" evidence="12"/>
<comment type="catalytic activity">
    <reaction evidence="11">
        <text>(6S)-5-methyl-5,6,7,8-tetrahydrofolate + NAD(+) = (6R)-5,10-methylene-5,6,7,8-tetrahydrofolate + NADH + H(+)</text>
        <dbReference type="Rhea" id="RHEA:19821"/>
        <dbReference type="ChEBI" id="CHEBI:15378"/>
        <dbReference type="ChEBI" id="CHEBI:15636"/>
        <dbReference type="ChEBI" id="CHEBI:18608"/>
        <dbReference type="ChEBI" id="CHEBI:57540"/>
        <dbReference type="ChEBI" id="CHEBI:57945"/>
        <dbReference type="EC" id="1.5.1.54"/>
    </reaction>
    <physiologicalReaction direction="right-to-left" evidence="11">
        <dbReference type="Rhea" id="RHEA:19823"/>
    </physiologicalReaction>
</comment>
<dbReference type="GO" id="GO:0005829">
    <property type="term" value="C:cytosol"/>
    <property type="evidence" value="ECO:0007669"/>
    <property type="project" value="InterPro"/>
</dbReference>
<evidence type="ECO:0000256" key="1">
    <source>
        <dbReference type="ARBA" id="ARBA00001974"/>
    </source>
</evidence>
<evidence type="ECO:0000256" key="9">
    <source>
        <dbReference type="ARBA" id="ARBA00023167"/>
    </source>
</evidence>
<evidence type="ECO:0000256" key="6">
    <source>
        <dbReference type="ARBA" id="ARBA00022827"/>
    </source>
</evidence>
<evidence type="ECO:0000256" key="4">
    <source>
        <dbReference type="ARBA" id="ARBA00022605"/>
    </source>
</evidence>
<comment type="pathway">
    <text evidence="10">Amino-acid biosynthesis; L-methionine biosynthesis via de novo pathway.</text>
</comment>
<dbReference type="PANTHER" id="PTHR45754">
    <property type="entry name" value="METHYLENETETRAHYDROFOLATE REDUCTASE"/>
    <property type="match status" value="1"/>
</dbReference>
<evidence type="ECO:0000313" key="14">
    <source>
        <dbReference type="Proteomes" id="UP000199158"/>
    </source>
</evidence>
<dbReference type="Gene3D" id="3.20.20.220">
    <property type="match status" value="1"/>
</dbReference>
<dbReference type="Pfam" id="PF02219">
    <property type="entry name" value="MTHFR"/>
    <property type="match status" value="1"/>
</dbReference>
<dbReference type="InterPro" id="IPR004620">
    <property type="entry name" value="MTHF_reductase_bac"/>
</dbReference>
<keyword evidence="4" id="KW-0028">Amino-acid biosynthesis</keyword>
<keyword evidence="7 12" id="KW-0560">Oxidoreductase</keyword>
<dbReference type="EMBL" id="FOCG01000001">
    <property type="protein sequence ID" value="SEM51200.1"/>
    <property type="molecule type" value="Genomic_DNA"/>
</dbReference>
<dbReference type="UniPathway" id="UPA00193"/>
<comment type="cofactor">
    <cofactor evidence="1 12">
        <name>FAD</name>
        <dbReference type="ChEBI" id="CHEBI:57692"/>
    </cofactor>
</comment>
<evidence type="ECO:0000256" key="3">
    <source>
        <dbReference type="ARBA" id="ARBA00006743"/>
    </source>
</evidence>
<sequence length="290" mass="31984">MSIASLFQNRSTIFSFEVFPPKRNSPIDTIYKTLDELQDLKPDFISVTYNAGGNGAASKQPTCEIASIIKEKYNIHPLAHLTCVNSTRGEIVAVLDELRNNGIEDILALRGDINPDVPPKTDFTHASELITFIKEQGGFSLSGACYPEGHCECADVISDIHNLRKKVDAGAEHLISQLFFDNSVFYSFVERARIAGITVPIEAGIMPVVNKKQIERMVSLCGASLPHKFTKMINRYDGHPDALRDAGIAYAVDQIVDLISNGVDGIHLYTMNNPYVARKITESISSLRIV</sequence>
<evidence type="ECO:0000256" key="5">
    <source>
        <dbReference type="ARBA" id="ARBA00022630"/>
    </source>
</evidence>
<evidence type="ECO:0000256" key="2">
    <source>
        <dbReference type="ARBA" id="ARBA00004777"/>
    </source>
</evidence>
<proteinExistence type="inferred from homology"/>
<protein>
    <recommendedName>
        <fullName evidence="12">Methylenetetrahydrofolate reductase</fullName>
        <ecNumber evidence="12">1.5.1.54</ecNumber>
    </recommendedName>
</protein>
<dbReference type="CDD" id="cd00537">
    <property type="entry name" value="MTHFR"/>
    <property type="match status" value="1"/>
</dbReference>
<dbReference type="AlphaFoldDB" id="A0A1H7YYG5"/>
<reference evidence="13 14" key="1">
    <citation type="submission" date="2016-10" db="EMBL/GenBank/DDBJ databases">
        <authorList>
            <person name="de Groot N.N."/>
        </authorList>
    </citation>
    <scope>NUCLEOTIDE SEQUENCE [LARGE SCALE GENOMIC DNA]</scope>
    <source>
        <strain evidence="13 14">CGMCC 1.5070</strain>
    </source>
</reference>
<evidence type="ECO:0000256" key="8">
    <source>
        <dbReference type="ARBA" id="ARBA00023027"/>
    </source>
</evidence>
<dbReference type="InterPro" id="IPR029041">
    <property type="entry name" value="FAD-linked_oxidoreductase-like"/>
</dbReference>
<evidence type="ECO:0000313" key="13">
    <source>
        <dbReference type="EMBL" id="SEM51200.1"/>
    </source>
</evidence>
<keyword evidence="5 12" id="KW-0285">Flavoprotein</keyword>
<name>A0A1H7YYG5_9FIRM</name>
<dbReference type="SUPFAM" id="SSF51730">
    <property type="entry name" value="FAD-linked oxidoreductase"/>
    <property type="match status" value="1"/>
</dbReference>
<accession>A0A1H7YYG5</accession>
<dbReference type="GO" id="GO:0106312">
    <property type="term" value="F:methylenetetrahydrofolate reductase (NADH) activity"/>
    <property type="evidence" value="ECO:0007669"/>
    <property type="project" value="UniProtKB-EC"/>
</dbReference>
<evidence type="ECO:0000256" key="11">
    <source>
        <dbReference type="ARBA" id="ARBA00048628"/>
    </source>
</evidence>